<protein>
    <submittedName>
        <fullName evidence="2">Uncharacterized protein</fullName>
    </submittedName>
</protein>
<dbReference type="PANTHER" id="PTHR47166">
    <property type="entry name" value="ZINC FINGER PROTEIN 831"/>
    <property type="match status" value="1"/>
</dbReference>
<organism evidence="2 3">
    <name type="scientific">Pterocles gutturalis</name>
    <name type="common">yellow-throated sandgrouse</name>
    <dbReference type="NCBI Taxonomy" id="240206"/>
    <lineage>
        <taxon>Eukaryota</taxon>
        <taxon>Metazoa</taxon>
        <taxon>Chordata</taxon>
        <taxon>Craniata</taxon>
        <taxon>Vertebrata</taxon>
        <taxon>Euteleostomi</taxon>
        <taxon>Archelosauria</taxon>
        <taxon>Archosauria</taxon>
        <taxon>Dinosauria</taxon>
        <taxon>Saurischia</taxon>
        <taxon>Theropoda</taxon>
        <taxon>Coelurosauria</taxon>
        <taxon>Aves</taxon>
        <taxon>Neognathae</taxon>
        <taxon>Neoaves</taxon>
        <taxon>Columbimorphae</taxon>
        <taxon>Pterocliformes</taxon>
        <taxon>Pteroclidae</taxon>
        <taxon>Pterocles</taxon>
    </lineage>
</organism>
<name>A0A093CGS5_9AVES</name>
<evidence type="ECO:0000313" key="3">
    <source>
        <dbReference type="Proteomes" id="UP000053149"/>
    </source>
</evidence>
<reference evidence="2 3" key="1">
    <citation type="submission" date="2014-04" db="EMBL/GenBank/DDBJ databases">
        <title>Genome evolution of avian class.</title>
        <authorList>
            <person name="Zhang G."/>
            <person name="Li C."/>
        </authorList>
    </citation>
    <scope>NUCLEOTIDE SEQUENCE [LARGE SCALE GENOMIC DNA]</scope>
    <source>
        <strain evidence="2">BGI_N339</strain>
    </source>
</reference>
<evidence type="ECO:0000313" key="2">
    <source>
        <dbReference type="EMBL" id="KFV11532.1"/>
    </source>
</evidence>
<evidence type="ECO:0000256" key="1">
    <source>
        <dbReference type="SAM" id="MobiDB-lite"/>
    </source>
</evidence>
<dbReference type="Proteomes" id="UP000053149">
    <property type="component" value="Unassembled WGS sequence"/>
</dbReference>
<feature type="compositionally biased region" description="Basic and acidic residues" evidence="1">
    <location>
        <begin position="111"/>
        <end position="121"/>
    </location>
</feature>
<feature type="compositionally biased region" description="Polar residues" evidence="1">
    <location>
        <begin position="122"/>
        <end position="141"/>
    </location>
</feature>
<feature type="region of interest" description="Disordered" evidence="1">
    <location>
        <begin position="93"/>
        <end position="179"/>
    </location>
</feature>
<dbReference type="EMBL" id="KL240231">
    <property type="protein sequence ID" value="KFV11532.1"/>
    <property type="molecule type" value="Genomic_DNA"/>
</dbReference>
<dbReference type="PANTHER" id="PTHR47166:SF1">
    <property type="entry name" value="ZINC FINGER PROTEIN 831"/>
    <property type="match status" value="1"/>
</dbReference>
<accession>A0A093CGS5</accession>
<feature type="non-terminal residue" evidence="2">
    <location>
        <position position="1"/>
    </location>
</feature>
<feature type="non-terminal residue" evidence="2">
    <location>
        <position position="179"/>
    </location>
</feature>
<feature type="region of interest" description="Disordered" evidence="1">
    <location>
        <begin position="37"/>
        <end position="78"/>
    </location>
</feature>
<proteinExistence type="predicted"/>
<feature type="compositionally biased region" description="Polar residues" evidence="1">
    <location>
        <begin position="59"/>
        <end position="78"/>
    </location>
</feature>
<dbReference type="AlphaFoldDB" id="A0A093CGS5"/>
<keyword evidence="3" id="KW-1185">Reference proteome</keyword>
<gene>
    <name evidence="2" type="ORF">N339_04456</name>
</gene>
<sequence>VTAHSFSSTVNAAMQQVSGDVEICCLVTQPLVLQQSVPGESQPDTQRDSVAPSSCPFDFTNTGTGDQLDSTNSETTGPLSLYLEASQENILNVESGGHRFGTLDPVSQASGREKPPAEEKTSSSPKENSTASSQPGCSSLLGSKPESCPELAKLPSIEYTERTNFSQKPLNLHGSTDRN</sequence>